<evidence type="ECO:0000256" key="6">
    <source>
        <dbReference type="SAM" id="Phobius"/>
    </source>
</evidence>
<keyword evidence="4 6" id="KW-1133">Transmembrane helix</keyword>
<protein>
    <submittedName>
        <fullName evidence="7">LysE family translocator</fullName>
    </submittedName>
</protein>
<dbReference type="PIRSF" id="PIRSF006324">
    <property type="entry name" value="LeuE"/>
    <property type="match status" value="1"/>
</dbReference>
<comment type="subcellular location">
    <subcellularLocation>
        <location evidence="1">Cell membrane</location>
        <topology evidence="1">Multi-pass membrane protein</topology>
    </subcellularLocation>
</comment>
<feature type="transmembrane region" description="Helical" evidence="6">
    <location>
        <begin position="116"/>
        <end position="137"/>
    </location>
</feature>
<gene>
    <name evidence="7" type="ORF">QNI29_20250</name>
</gene>
<dbReference type="Pfam" id="PF01810">
    <property type="entry name" value="LysE"/>
    <property type="match status" value="1"/>
</dbReference>
<keyword evidence="8" id="KW-1185">Reference proteome</keyword>
<name>A0ABY8UWG9_9BACI</name>
<dbReference type="Proteomes" id="UP001236652">
    <property type="component" value="Chromosome"/>
</dbReference>
<keyword evidence="5 6" id="KW-0472">Membrane</keyword>
<dbReference type="RefSeq" id="WP_231419524.1">
    <property type="nucleotide sequence ID" value="NZ_CP126446.1"/>
</dbReference>
<evidence type="ECO:0000256" key="3">
    <source>
        <dbReference type="ARBA" id="ARBA00022692"/>
    </source>
</evidence>
<evidence type="ECO:0000256" key="5">
    <source>
        <dbReference type="ARBA" id="ARBA00023136"/>
    </source>
</evidence>
<keyword evidence="3 6" id="KW-0812">Transmembrane</keyword>
<evidence type="ECO:0000256" key="2">
    <source>
        <dbReference type="ARBA" id="ARBA00022475"/>
    </source>
</evidence>
<evidence type="ECO:0000313" key="7">
    <source>
        <dbReference type="EMBL" id="WIF98027.1"/>
    </source>
</evidence>
<organism evidence="7 8">
    <name type="scientific">Pontibacillus chungwhensis</name>
    <dbReference type="NCBI Taxonomy" id="265426"/>
    <lineage>
        <taxon>Bacteria</taxon>
        <taxon>Bacillati</taxon>
        <taxon>Bacillota</taxon>
        <taxon>Bacilli</taxon>
        <taxon>Bacillales</taxon>
        <taxon>Bacillaceae</taxon>
        <taxon>Pontibacillus</taxon>
    </lineage>
</organism>
<dbReference type="EMBL" id="CP126446">
    <property type="protein sequence ID" value="WIF98027.1"/>
    <property type="molecule type" value="Genomic_DNA"/>
</dbReference>
<dbReference type="PANTHER" id="PTHR30086:SF20">
    <property type="entry name" value="ARGININE EXPORTER PROTEIN ARGO-RELATED"/>
    <property type="match status" value="1"/>
</dbReference>
<dbReference type="PANTHER" id="PTHR30086">
    <property type="entry name" value="ARGININE EXPORTER PROTEIN ARGO"/>
    <property type="match status" value="1"/>
</dbReference>
<evidence type="ECO:0000256" key="1">
    <source>
        <dbReference type="ARBA" id="ARBA00004651"/>
    </source>
</evidence>
<reference evidence="7 8" key="1">
    <citation type="submission" date="2023-05" db="EMBL/GenBank/DDBJ databases">
        <title>Comparative genomics reveals the evidence of polycyclic aromatic hydrocarbons degradation in moderately halophilic genus Pontibacillus.</title>
        <authorList>
            <person name="Yang H."/>
            <person name="Qian Z."/>
        </authorList>
    </citation>
    <scope>NUCLEOTIDE SEQUENCE [LARGE SCALE GENOMIC DNA]</scope>
    <source>
        <strain evidence="8">HN14</strain>
    </source>
</reference>
<feature type="transmembrane region" description="Helical" evidence="6">
    <location>
        <begin position="39"/>
        <end position="66"/>
    </location>
</feature>
<sequence length="210" mass="23202">MSIYLLFSFLVAAVVLTLMPGPDNLFVLAQSISQNKKAGIATTLGLCTGILVHTTAAALGITALVYQSSLAFMIVKYAGAIYLLYLAWQAFREEGEDLQVESRQRLDYKKLYKRGVLMNVLNPKVSLFFLALFPQFIDRSTDAFGVPYQMIGLGIIFMVQAFLIFSAISFFSEKLGNWISRVPRIGRRLNIGKGILLGVIGISLVFGEKS</sequence>
<dbReference type="InterPro" id="IPR001123">
    <property type="entry name" value="LeuE-type"/>
</dbReference>
<evidence type="ECO:0000256" key="4">
    <source>
        <dbReference type="ARBA" id="ARBA00022989"/>
    </source>
</evidence>
<accession>A0ABY8UWG9</accession>
<keyword evidence="2" id="KW-1003">Cell membrane</keyword>
<feature type="transmembrane region" description="Helical" evidence="6">
    <location>
        <begin position="191"/>
        <end position="207"/>
    </location>
</feature>
<feature type="transmembrane region" description="Helical" evidence="6">
    <location>
        <begin position="149"/>
        <end position="171"/>
    </location>
</feature>
<proteinExistence type="predicted"/>
<evidence type="ECO:0000313" key="8">
    <source>
        <dbReference type="Proteomes" id="UP001236652"/>
    </source>
</evidence>